<dbReference type="Pfam" id="PF00082">
    <property type="entry name" value="Peptidase_S8"/>
    <property type="match status" value="1"/>
</dbReference>
<keyword evidence="10" id="KW-1185">Reference proteome</keyword>
<evidence type="ECO:0000256" key="7">
    <source>
        <dbReference type="SAM" id="SignalP"/>
    </source>
</evidence>
<keyword evidence="2 5" id="KW-0645">Protease</keyword>
<feature type="active site" description="Charge relay system" evidence="5">
    <location>
        <position position="473"/>
    </location>
</feature>
<dbReference type="PROSITE" id="PS00136">
    <property type="entry name" value="SUBTILASE_ASP"/>
    <property type="match status" value="1"/>
</dbReference>
<dbReference type="InterPro" id="IPR050131">
    <property type="entry name" value="Peptidase_S8_subtilisin-like"/>
</dbReference>
<name>A0ABU8J7D1_9GAMM</name>
<dbReference type="InterPro" id="IPR036852">
    <property type="entry name" value="Peptidase_S8/S53_dom_sf"/>
</dbReference>
<keyword evidence="4 5" id="KW-0720">Serine protease</keyword>
<dbReference type="PANTHER" id="PTHR43806">
    <property type="entry name" value="PEPTIDASE S8"/>
    <property type="match status" value="1"/>
</dbReference>
<feature type="signal peptide" evidence="7">
    <location>
        <begin position="1"/>
        <end position="25"/>
    </location>
</feature>
<feature type="active site" description="Charge relay system" evidence="5">
    <location>
        <position position="213"/>
    </location>
</feature>
<dbReference type="SUPFAM" id="SSF52743">
    <property type="entry name" value="Subtilisin-like"/>
    <property type="match status" value="1"/>
</dbReference>
<feature type="domain" description="Peptidase S8/S53" evidence="8">
    <location>
        <begin position="204"/>
        <end position="525"/>
    </location>
</feature>
<evidence type="ECO:0000256" key="2">
    <source>
        <dbReference type="ARBA" id="ARBA00022670"/>
    </source>
</evidence>
<accession>A0ABU8J7D1</accession>
<dbReference type="InterPro" id="IPR022398">
    <property type="entry name" value="Peptidase_S8_His-AS"/>
</dbReference>
<evidence type="ECO:0000256" key="4">
    <source>
        <dbReference type="ARBA" id="ARBA00022825"/>
    </source>
</evidence>
<dbReference type="PRINTS" id="PR00723">
    <property type="entry name" value="SUBTILISIN"/>
</dbReference>
<sequence length="541" mass="56203">MAHRLRIGALFGACLAVAFSFAAHASGPAGGTTGTRYNLSALRDAGHYDRFIVTWREGSAERANPSLMLQSIGVALDRAGLARATLGPQGMRLAPVQAAYGRRLAIGADLLRTTRKLDRNEAAAFMQQIASNPAVEHVAPDVLLQPVRDMAAPASLSPASLDPGDPDYSQYQWNLKAPSGRRTAAGVRDFGGSNANHAWSLADGRGIVIAVLDTGITTHVDVRTGLASAGYDFITDALLSGRKQDGRVPGGWDRGDWTTSEPWLTDCTGIDNPPAPSSWHGTHVASTAGAERNGNGIGLAGVAFHAQILPVRVLGHCGGYDSDIADAIVWAAGGHVDGVPDNTHPAQVINLSMRGYGQCDSQDPMGVAIARANRHGAVVVVAAGNDNDNASQFTPASCPGAITVAAVGVTSRRAYYSNYGRTVDLAAPGGGIYAHDGSSGDEVADGFVWQAINSGKTTPVPNDDHYAGYAGTSQATPHVSGVVAMMQSVRKARGLPLLSPTQVLAILQQTATIPERTPDHRIGAGIVNAAAAVQKVIDGSR</sequence>
<keyword evidence="7" id="KW-0732">Signal</keyword>
<dbReference type="PANTHER" id="PTHR43806:SF11">
    <property type="entry name" value="CEREVISIN-RELATED"/>
    <property type="match status" value="1"/>
</dbReference>
<evidence type="ECO:0000256" key="5">
    <source>
        <dbReference type="PROSITE-ProRule" id="PRU01240"/>
    </source>
</evidence>
<reference evidence="9 10" key="1">
    <citation type="journal article" date="2014" name="Int. J. Syst. Evol. Microbiol.">
        <title>Fulvimonas yonginensis sp. nov., isolated from greenhouse soil, and emended description of the genus Fulvimonas.</title>
        <authorList>
            <person name="Ahn J.H."/>
            <person name="Kim S.J."/>
            <person name="Weon H.Y."/>
            <person name="Hong S.B."/>
            <person name="Seok S.J."/>
            <person name="Kwon S.W."/>
        </authorList>
    </citation>
    <scope>NUCLEOTIDE SEQUENCE [LARGE SCALE GENOMIC DNA]</scope>
    <source>
        <strain evidence="9 10">KACC 16952</strain>
    </source>
</reference>
<organism evidence="9 10">
    <name type="scientific">Fulvimonas yonginensis</name>
    <dbReference type="NCBI Taxonomy" id="1495200"/>
    <lineage>
        <taxon>Bacteria</taxon>
        <taxon>Pseudomonadati</taxon>
        <taxon>Pseudomonadota</taxon>
        <taxon>Gammaproteobacteria</taxon>
        <taxon>Lysobacterales</taxon>
        <taxon>Rhodanobacteraceae</taxon>
        <taxon>Fulvimonas</taxon>
    </lineage>
</organism>
<dbReference type="InterPro" id="IPR023827">
    <property type="entry name" value="Peptidase_S8_Asp-AS"/>
</dbReference>
<dbReference type="InterPro" id="IPR015500">
    <property type="entry name" value="Peptidase_S8_subtilisin-rel"/>
</dbReference>
<feature type="active site" description="Charge relay system" evidence="5">
    <location>
        <position position="280"/>
    </location>
</feature>
<gene>
    <name evidence="9" type="ORF">WAT24_01510</name>
</gene>
<dbReference type="PROSITE" id="PS00138">
    <property type="entry name" value="SUBTILASE_SER"/>
    <property type="match status" value="1"/>
</dbReference>
<dbReference type="RefSeq" id="WP_336806040.1">
    <property type="nucleotide sequence ID" value="NZ_JBBBNY010000001.1"/>
</dbReference>
<dbReference type="EMBL" id="JBBBNY010000001">
    <property type="protein sequence ID" value="MEI7035428.1"/>
    <property type="molecule type" value="Genomic_DNA"/>
</dbReference>
<comment type="caution">
    <text evidence="9">The sequence shown here is derived from an EMBL/GenBank/DDBJ whole genome shotgun (WGS) entry which is preliminary data.</text>
</comment>
<dbReference type="PROSITE" id="PS00137">
    <property type="entry name" value="SUBTILASE_HIS"/>
    <property type="match status" value="1"/>
</dbReference>
<evidence type="ECO:0000259" key="8">
    <source>
        <dbReference type="Pfam" id="PF00082"/>
    </source>
</evidence>
<proteinExistence type="inferred from homology"/>
<feature type="chain" id="PRO_5047377762" evidence="7">
    <location>
        <begin position="26"/>
        <end position="541"/>
    </location>
</feature>
<evidence type="ECO:0000313" key="9">
    <source>
        <dbReference type="EMBL" id="MEI7035428.1"/>
    </source>
</evidence>
<evidence type="ECO:0000256" key="3">
    <source>
        <dbReference type="ARBA" id="ARBA00022801"/>
    </source>
</evidence>
<protein>
    <submittedName>
        <fullName evidence="9">S8 family serine peptidase</fullName>
    </submittedName>
</protein>
<evidence type="ECO:0000313" key="10">
    <source>
        <dbReference type="Proteomes" id="UP001381174"/>
    </source>
</evidence>
<dbReference type="PROSITE" id="PS51892">
    <property type="entry name" value="SUBTILASE"/>
    <property type="match status" value="1"/>
</dbReference>
<dbReference type="InterPro" id="IPR023828">
    <property type="entry name" value="Peptidase_S8_Ser-AS"/>
</dbReference>
<dbReference type="InterPro" id="IPR000209">
    <property type="entry name" value="Peptidase_S8/S53_dom"/>
</dbReference>
<keyword evidence="3 5" id="KW-0378">Hydrolase</keyword>
<evidence type="ECO:0000256" key="6">
    <source>
        <dbReference type="RuleBase" id="RU003355"/>
    </source>
</evidence>
<comment type="similarity">
    <text evidence="1 5 6">Belongs to the peptidase S8 family.</text>
</comment>
<dbReference type="Gene3D" id="3.40.50.200">
    <property type="entry name" value="Peptidase S8/S53 domain"/>
    <property type="match status" value="1"/>
</dbReference>
<evidence type="ECO:0000256" key="1">
    <source>
        <dbReference type="ARBA" id="ARBA00011073"/>
    </source>
</evidence>
<dbReference type="Proteomes" id="UP001381174">
    <property type="component" value="Unassembled WGS sequence"/>
</dbReference>